<keyword evidence="6" id="KW-1185">Reference proteome</keyword>
<dbReference type="Pfam" id="PF20431">
    <property type="entry name" value="E_motif"/>
    <property type="match status" value="1"/>
</dbReference>
<dbReference type="InterPro" id="IPR046848">
    <property type="entry name" value="E_motif"/>
</dbReference>
<comment type="similarity">
    <text evidence="1">Belongs to the PPR family. PCMP-H subfamily.</text>
</comment>
<gene>
    <name evidence="5" type="ORF">HHK36_013568</name>
</gene>
<feature type="repeat" description="PPR" evidence="3">
    <location>
        <begin position="337"/>
        <end position="371"/>
    </location>
</feature>
<feature type="repeat" description="PPR" evidence="3">
    <location>
        <begin position="172"/>
        <end position="206"/>
    </location>
</feature>
<reference evidence="5 6" key="1">
    <citation type="submission" date="2020-04" db="EMBL/GenBank/DDBJ databases">
        <title>Plant Genome Project.</title>
        <authorList>
            <person name="Zhang R.-G."/>
        </authorList>
    </citation>
    <scope>NUCLEOTIDE SEQUENCE [LARGE SCALE GENOMIC DNA]</scope>
    <source>
        <strain evidence="5">YNK0</strain>
        <tissue evidence="5">Leaf</tissue>
    </source>
</reference>
<dbReference type="Pfam" id="PF01535">
    <property type="entry name" value="PPR"/>
    <property type="match status" value="4"/>
</dbReference>
<dbReference type="InterPro" id="IPR046849">
    <property type="entry name" value="E2_motif"/>
</dbReference>
<evidence type="ECO:0000313" key="6">
    <source>
        <dbReference type="Proteomes" id="UP000655225"/>
    </source>
</evidence>
<evidence type="ECO:0000259" key="4">
    <source>
        <dbReference type="Pfam" id="PF14432"/>
    </source>
</evidence>
<dbReference type="InterPro" id="IPR002885">
    <property type="entry name" value="PPR_rpt"/>
</dbReference>
<dbReference type="EMBL" id="JABCRI010000009">
    <property type="protein sequence ID" value="KAF8400271.1"/>
    <property type="molecule type" value="Genomic_DNA"/>
</dbReference>
<dbReference type="Pfam" id="PF13041">
    <property type="entry name" value="PPR_2"/>
    <property type="match status" value="2"/>
</dbReference>
<dbReference type="PANTHER" id="PTHR47926:SF523">
    <property type="entry name" value="DYW DOMAIN-CONTAINING PROTEIN"/>
    <property type="match status" value="1"/>
</dbReference>
<dbReference type="Pfam" id="PF14432">
    <property type="entry name" value="DYW_deaminase"/>
    <property type="match status" value="1"/>
</dbReference>
<sequence>MFAFSRHFSRRRSSIFSEHQQIFVPFSEQQQQRNLLESRLVSVLHGCNDHNQIKQVHAHLLRKGLGQCSFLLTKLLRMLTKLNVPMEPYPRLLFDQVQQPNSFLWTALIRGYSLHGPFIESILLYNSMRLEGTRPVSFTFTALIKACTAILNLDLGRQIHAQTISIGGFESDLYVGNTLIDMYVKCGILECGRRVFDEMPERDVISWTSLIVAYTKCGDMEAAAGLFDDLPVKDMVAWTAMVTGYSQNAKPREALRLFERMRDSGVETDEVTLVGVISACAQLGAAKYATWIRDIAEQAGLGPATNVVVGSALIDMYSKCGSVEEAYQVFKGMNERNVFSYSAMIVGFAMHGRAEAAMQLFSEMVETETRPNRVTFIGVLTACSHVGMVEQGRRLFATMKEVYGVLPSADHYACMVDLLGRAGHLEEAHELVKSMPIEPHGGVWGALLGACRIHGNADIAETSANHLFELEPNGIGNYILLSNIYASAGKWDDVSKVRKLMRKKGLRKNPGCSWVEAKDGVIHEFFAGDMTHPKSSEIKLALEELLHRLKLHGYKPNLSCVVYDVSDEEKQRLLMTHSEKLALVFGMLITSDGSTIRIVKNLRMCEDCHTVMCGASGIMRREIIVRDNMRFHHFHDGICSCGNFW</sequence>
<dbReference type="PROSITE" id="PS51375">
    <property type="entry name" value="PPR"/>
    <property type="match status" value="5"/>
</dbReference>
<proteinExistence type="inferred from homology"/>
<name>A0A834Z7E4_TETSI</name>
<protein>
    <recommendedName>
        <fullName evidence="4">DYW domain-containing protein</fullName>
    </recommendedName>
</protein>
<feature type="repeat" description="PPR" evidence="3">
    <location>
        <begin position="101"/>
        <end position="135"/>
    </location>
</feature>
<dbReference type="GO" id="GO:0003723">
    <property type="term" value="F:RNA binding"/>
    <property type="evidence" value="ECO:0007669"/>
    <property type="project" value="InterPro"/>
</dbReference>
<dbReference type="FunFam" id="1.25.40.10:FF:001027">
    <property type="entry name" value="Pentatricopeptide repeat-containing protein At5g44230"/>
    <property type="match status" value="1"/>
</dbReference>
<evidence type="ECO:0000256" key="2">
    <source>
        <dbReference type="ARBA" id="ARBA00022737"/>
    </source>
</evidence>
<dbReference type="FunFam" id="1.25.40.10:FF:001030">
    <property type="entry name" value="Pentatricopeptide repeat-containing protein At1g09190"/>
    <property type="match status" value="1"/>
</dbReference>
<evidence type="ECO:0000256" key="1">
    <source>
        <dbReference type="ARBA" id="ARBA00006643"/>
    </source>
</evidence>
<dbReference type="GO" id="GO:0008270">
    <property type="term" value="F:zinc ion binding"/>
    <property type="evidence" value="ECO:0007669"/>
    <property type="project" value="InterPro"/>
</dbReference>
<comment type="caution">
    <text evidence="5">The sequence shown here is derived from an EMBL/GenBank/DDBJ whole genome shotgun (WGS) entry which is preliminary data.</text>
</comment>
<dbReference type="NCBIfam" id="TIGR00756">
    <property type="entry name" value="PPR"/>
    <property type="match status" value="4"/>
</dbReference>
<evidence type="ECO:0000256" key="3">
    <source>
        <dbReference type="PROSITE-ProRule" id="PRU00708"/>
    </source>
</evidence>
<feature type="domain" description="DYW" evidence="4">
    <location>
        <begin position="553"/>
        <end position="645"/>
    </location>
</feature>
<feature type="repeat" description="PPR" evidence="3">
    <location>
        <begin position="234"/>
        <end position="268"/>
    </location>
</feature>
<dbReference type="InterPro" id="IPR046960">
    <property type="entry name" value="PPR_At4g14850-like_plant"/>
</dbReference>
<feature type="repeat" description="PPR" evidence="3">
    <location>
        <begin position="306"/>
        <end position="336"/>
    </location>
</feature>
<dbReference type="PANTHER" id="PTHR47926">
    <property type="entry name" value="PENTATRICOPEPTIDE REPEAT-CONTAINING PROTEIN"/>
    <property type="match status" value="1"/>
</dbReference>
<evidence type="ECO:0000313" key="5">
    <source>
        <dbReference type="EMBL" id="KAF8400271.1"/>
    </source>
</evidence>
<organism evidence="5 6">
    <name type="scientific">Tetracentron sinense</name>
    <name type="common">Spur-leaf</name>
    <dbReference type="NCBI Taxonomy" id="13715"/>
    <lineage>
        <taxon>Eukaryota</taxon>
        <taxon>Viridiplantae</taxon>
        <taxon>Streptophyta</taxon>
        <taxon>Embryophyta</taxon>
        <taxon>Tracheophyta</taxon>
        <taxon>Spermatophyta</taxon>
        <taxon>Magnoliopsida</taxon>
        <taxon>Trochodendrales</taxon>
        <taxon>Trochodendraceae</taxon>
        <taxon>Tetracentron</taxon>
    </lineage>
</organism>
<dbReference type="AlphaFoldDB" id="A0A834Z7E4"/>
<dbReference type="OrthoDB" id="185373at2759"/>
<accession>A0A834Z7E4</accession>
<dbReference type="Pfam" id="PF20430">
    <property type="entry name" value="Eplus_motif"/>
    <property type="match status" value="1"/>
</dbReference>
<dbReference type="GO" id="GO:0009451">
    <property type="term" value="P:RNA modification"/>
    <property type="evidence" value="ECO:0007669"/>
    <property type="project" value="InterPro"/>
</dbReference>
<dbReference type="InterPro" id="IPR011990">
    <property type="entry name" value="TPR-like_helical_dom_sf"/>
</dbReference>
<keyword evidence="2" id="KW-0677">Repeat</keyword>
<dbReference type="OMA" id="GLDQSCY"/>
<dbReference type="Proteomes" id="UP000655225">
    <property type="component" value="Unassembled WGS sequence"/>
</dbReference>
<dbReference type="FunFam" id="1.25.40.10:FF:000325">
    <property type="entry name" value="Pentatricopeptide repeat-containing protein At4g14820"/>
    <property type="match status" value="1"/>
</dbReference>
<dbReference type="Gene3D" id="1.25.40.10">
    <property type="entry name" value="Tetratricopeptide repeat domain"/>
    <property type="match status" value="4"/>
</dbReference>
<dbReference type="InterPro" id="IPR032867">
    <property type="entry name" value="DYW_dom"/>
</dbReference>